<protein>
    <submittedName>
        <fullName evidence="4">Type I secretion target repeat protein</fullName>
    </submittedName>
</protein>
<dbReference type="Gene3D" id="2.150.10.10">
    <property type="entry name" value="Serralysin-like metalloprotease, C-terminal"/>
    <property type="match status" value="3"/>
</dbReference>
<dbReference type="PROSITE" id="PS00330">
    <property type="entry name" value="HEMOLYSIN_CALCIUM"/>
    <property type="match status" value="3"/>
</dbReference>
<feature type="region of interest" description="Disordered" evidence="3">
    <location>
        <begin position="211"/>
        <end position="293"/>
    </location>
</feature>
<feature type="compositionally biased region" description="Acidic residues" evidence="3">
    <location>
        <begin position="408"/>
        <end position="417"/>
    </location>
</feature>
<feature type="compositionally biased region" description="Polar residues" evidence="3">
    <location>
        <begin position="213"/>
        <end position="229"/>
    </location>
</feature>
<reference evidence="4 5" key="2">
    <citation type="submission" date="2013-09" db="EMBL/GenBank/DDBJ databases">
        <title>Whole genome comparison of six Crocosphaera watsonii strains with differing phenotypes.</title>
        <authorList>
            <person name="Bench S.R."/>
            <person name="Heller P."/>
            <person name="Frank I."/>
            <person name="Arciniega M."/>
            <person name="Shilova I.N."/>
            <person name="Zehr J.P."/>
        </authorList>
    </citation>
    <scope>NUCLEOTIDE SEQUENCE [LARGE SCALE GENOMIC DNA]</scope>
    <source>
        <strain evidence="4 5">WH 0005</strain>
    </source>
</reference>
<feature type="region of interest" description="Disordered" evidence="3">
    <location>
        <begin position="1"/>
        <end position="27"/>
    </location>
</feature>
<dbReference type="InterPro" id="IPR018511">
    <property type="entry name" value="Hemolysin-typ_Ca-bd_CS"/>
</dbReference>
<dbReference type="SUPFAM" id="SSF51120">
    <property type="entry name" value="beta-Roll"/>
    <property type="match status" value="3"/>
</dbReference>
<evidence type="ECO:0000256" key="2">
    <source>
        <dbReference type="ARBA" id="ARBA00022525"/>
    </source>
</evidence>
<feature type="compositionally biased region" description="Polar residues" evidence="3">
    <location>
        <begin position="349"/>
        <end position="365"/>
    </location>
</feature>
<feature type="region of interest" description="Disordered" evidence="3">
    <location>
        <begin position="348"/>
        <end position="461"/>
    </location>
</feature>
<proteinExistence type="predicted"/>
<comment type="subcellular location">
    <subcellularLocation>
        <location evidence="1">Secreted</location>
    </subcellularLocation>
</comment>
<dbReference type="RefSeq" id="WP_021834210.1">
    <property type="nucleotide sequence ID" value="NZ_CAQL01001223.1"/>
</dbReference>
<feature type="compositionally biased region" description="Gly residues" evidence="3">
    <location>
        <begin position="13"/>
        <end position="27"/>
    </location>
</feature>
<dbReference type="AlphaFoldDB" id="T2J2A9"/>
<evidence type="ECO:0000313" key="5">
    <source>
        <dbReference type="Proteomes" id="UP000017981"/>
    </source>
</evidence>
<dbReference type="EMBL" id="CAQL01001223">
    <property type="protein sequence ID" value="CCQ59393.1"/>
    <property type="molecule type" value="Genomic_DNA"/>
</dbReference>
<evidence type="ECO:0000256" key="1">
    <source>
        <dbReference type="ARBA" id="ARBA00004613"/>
    </source>
</evidence>
<dbReference type="PRINTS" id="PR00313">
    <property type="entry name" value="CABNDNGRPT"/>
</dbReference>
<comment type="caution">
    <text evidence="4">The sequence shown here is derived from an EMBL/GenBank/DDBJ whole genome shotgun (WGS) entry which is preliminary data.</text>
</comment>
<dbReference type="InterPro" id="IPR011049">
    <property type="entry name" value="Serralysin-like_metalloprot_C"/>
</dbReference>
<dbReference type="GO" id="GO:0005509">
    <property type="term" value="F:calcium ion binding"/>
    <property type="evidence" value="ECO:0007669"/>
    <property type="project" value="InterPro"/>
</dbReference>
<name>T2J2A9_CROWT</name>
<keyword evidence="2" id="KW-0964">Secreted</keyword>
<reference evidence="4 5" key="1">
    <citation type="submission" date="2013-01" db="EMBL/GenBank/DDBJ databases">
        <authorList>
            <person name="Bench S."/>
        </authorList>
    </citation>
    <scope>NUCLEOTIDE SEQUENCE [LARGE SCALE GENOMIC DNA]</scope>
    <source>
        <strain evidence="4 5">WH 0005</strain>
    </source>
</reference>
<dbReference type="InterPro" id="IPR001343">
    <property type="entry name" value="Hemolysn_Ca-bd"/>
</dbReference>
<accession>T2J2A9</accession>
<dbReference type="InterPro" id="IPR050557">
    <property type="entry name" value="RTX_toxin/Mannuronan_C5-epim"/>
</dbReference>
<evidence type="ECO:0000256" key="3">
    <source>
        <dbReference type="SAM" id="MobiDB-lite"/>
    </source>
</evidence>
<dbReference type="Proteomes" id="UP000017981">
    <property type="component" value="Unassembled WGS sequence"/>
</dbReference>
<evidence type="ECO:0000313" key="4">
    <source>
        <dbReference type="EMBL" id="CCQ59393.1"/>
    </source>
</evidence>
<dbReference type="Pfam" id="PF00353">
    <property type="entry name" value="HemolysinCabind"/>
    <property type="match status" value="5"/>
</dbReference>
<gene>
    <name evidence="4" type="ORF">CWATWH0005_3178</name>
</gene>
<dbReference type="PANTHER" id="PTHR38340:SF1">
    <property type="entry name" value="S-LAYER PROTEIN"/>
    <property type="match status" value="1"/>
</dbReference>
<sequence length="535" mass="54462">MSIYSNYPPPSQGGLGGINPSQGGLGGINPSQGRLGAIAPLTALLLEEYGHHVDGVLNGNMDSAGDEGDIFSRLVRGESISASELAALQAENDQGNITVNGVNIAVEMANITGTNGDDSLVGTSSNDNISGLEGNDTLEGGDGNDILDPGIGSDSVVGGSGSDRLVFDRSSETADVTIIYTDSNVDGTITGGVNDGTTFREIESVDELRLGSGNDNLNLSGTTADQQDIYSGEGNDTVVGGSSRDRIRGEDGDDSLVGGAGNDSLYGQDGNDTLEGGDGNDILDPGIGSDSVVGGSGSDRLVFDRSSETADVTIIYTDSNVDGTITGGVNDGTTFREIESVDELRLGSGNDNLNLSGTTADQQDIYSGEGNDTVVGGSSRDRIRGEDGDDSLVGGAGNDSLYGQEGNDTLEGEDGNDDLFAGSGNDTLEGGQGNDDLSPGTGADDIDGGDGTNDSLNIDNRNDTADTTIIYTDKSSGSITGGSNDGTTFRNIERISLRTGSGNDNINLSAADYNTFWTVGLYGGSGNDTPGFLTN</sequence>
<dbReference type="GO" id="GO:0005576">
    <property type="term" value="C:extracellular region"/>
    <property type="evidence" value="ECO:0007669"/>
    <property type="project" value="UniProtKB-SubCell"/>
</dbReference>
<dbReference type="PANTHER" id="PTHR38340">
    <property type="entry name" value="S-LAYER PROTEIN"/>
    <property type="match status" value="1"/>
</dbReference>
<organism evidence="4 5">
    <name type="scientific">Crocosphaera watsonii WH 0005</name>
    <dbReference type="NCBI Taxonomy" id="423472"/>
    <lineage>
        <taxon>Bacteria</taxon>
        <taxon>Bacillati</taxon>
        <taxon>Cyanobacteriota</taxon>
        <taxon>Cyanophyceae</taxon>
        <taxon>Oscillatoriophycideae</taxon>
        <taxon>Chroococcales</taxon>
        <taxon>Aphanothecaceae</taxon>
        <taxon>Crocosphaera</taxon>
    </lineage>
</organism>